<evidence type="ECO:0000256" key="7">
    <source>
        <dbReference type="ARBA" id="ARBA00023242"/>
    </source>
</evidence>
<dbReference type="AlphaFoldDB" id="A0A0A0LBR7"/>
<dbReference type="GO" id="GO:0000981">
    <property type="term" value="F:DNA-binding transcription factor activity, RNA polymerase II-specific"/>
    <property type="evidence" value="ECO:0007669"/>
    <property type="project" value="InterPro"/>
</dbReference>
<gene>
    <name evidence="13" type="ORF">Csa_3G510960</name>
</gene>
<accession>A0A0A0LBR7</accession>
<evidence type="ECO:0000256" key="4">
    <source>
        <dbReference type="ARBA" id="ARBA00023125"/>
    </source>
</evidence>
<evidence type="ECO:0000256" key="9">
    <source>
        <dbReference type="RuleBase" id="RU000682"/>
    </source>
</evidence>
<dbReference type="SUPFAM" id="SSF46689">
    <property type="entry name" value="Homeodomain-like"/>
    <property type="match status" value="1"/>
</dbReference>
<name>A0A0A0LBR7_CUCSA</name>
<keyword evidence="4 8" id="KW-0238">DNA-binding</keyword>
<evidence type="ECO:0000256" key="6">
    <source>
        <dbReference type="ARBA" id="ARBA00023163"/>
    </source>
</evidence>
<keyword evidence="11" id="KW-1133">Transmembrane helix</keyword>
<dbReference type="SMART" id="SM00340">
    <property type="entry name" value="HALZ"/>
    <property type="match status" value="1"/>
</dbReference>
<evidence type="ECO:0000256" key="5">
    <source>
        <dbReference type="ARBA" id="ARBA00023155"/>
    </source>
</evidence>
<dbReference type="OrthoDB" id="6159439at2759"/>
<organism evidence="13 14">
    <name type="scientific">Cucumis sativus</name>
    <name type="common">Cucumber</name>
    <dbReference type="NCBI Taxonomy" id="3659"/>
    <lineage>
        <taxon>Eukaryota</taxon>
        <taxon>Viridiplantae</taxon>
        <taxon>Streptophyta</taxon>
        <taxon>Embryophyta</taxon>
        <taxon>Tracheophyta</taxon>
        <taxon>Spermatophyta</taxon>
        <taxon>Magnoliopsida</taxon>
        <taxon>eudicotyledons</taxon>
        <taxon>Gunneridae</taxon>
        <taxon>Pentapetalae</taxon>
        <taxon>rosids</taxon>
        <taxon>fabids</taxon>
        <taxon>Cucurbitales</taxon>
        <taxon>Cucurbitaceae</taxon>
        <taxon>Benincaseae</taxon>
        <taxon>Cucumis</taxon>
    </lineage>
</organism>
<evidence type="ECO:0000313" key="13">
    <source>
        <dbReference type="EMBL" id="KGN58102.1"/>
    </source>
</evidence>
<dbReference type="Gene3D" id="1.10.10.60">
    <property type="entry name" value="Homeodomain-like"/>
    <property type="match status" value="1"/>
</dbReference>
<dbReference type="SMART" id="SM00389">
    <property type="entry name" value="HOX"/>
    <property type="match status" value="1"/>
</dbReference>
<dbReference type="PROSITE" id="PS00027">
    <property type="entry name" value="HOMEOBOX_1"/>
    <property type="match status" value="1"/>
</dbReference>
<dbReference type="InterPro" id="IPR017970">
    <property type="entry name" value="Homeobox_CS"/>
</dbReference>
<evidence type="ECO:0000256" key="10">
    <source>
        <dbReference type="SAM" id="Coils"/>
    </source>
</evidence>
<evidence type="ECO:0000256" key="3">
    <source>
        <dbReference type="ARBA" id="ARBA00023015"/>
    </source>
</evidence>
<dbReference type="GO" id="GO:0005634">
    <property type="term" value="C:nucleus"/>
    <property type="evidence" value="ECO:0007669"/>
    <property type="project" value="UniProtKB-SubCell"/>
</dbReference>
<dbReference type="InterPro" id="IPR009057">
    <property type="entry name" value="Homeodomain-like_sf"/>
</dbReference>
<dbReference type="Proteomes" id="UP000029981">
    <property type="component" value="Chromosome 3"/>
</dbReference>
<keyword evidence="7 8" id="KW-0539">Nucleus</keyword>
<keyword evidence="11" id="KW-0812">Transmembrane</keyword>
<evidence type="ECO:0000256" key="8">
    <source>
        <dbReference type="PROSITE-ProRule" id="PRU00108"/>
    </source>
</evidence>
<keyword evidence="11" id="KW-0472">Membrane</keyword>
<dbReference type="InterPro" id="IPR050762">
    <property type="entry name" value="HD-ZIP_Homeobox_LZ_Class_II"/>
</dbReference>
<dbReference type="InterPro" id="IPR003106">
    <property type="entry name" value="Leu_zip_homeo"/>
</dbReference>
<evidence type="ECO:0000256" key="2">
    <source>
        <dbReference type="ARBA" id="ARBA00006074"/>
    </source>
</evidence>
<evidence type="ECO:0000313" key="14">
    <source>
        <dbReference type="Proteomes" id="UP000029981"/>
    </source>
</evidence>
<evidence type="ECO:0000256" key="1">
    <source>
        <dbReference type="ARBA" id="ARBA00004123"/>
    </source>
</evidence>
<comment type="subcellular location">
    <subcellularLocation>
        <location evidence="1 8 9">Nucleus</location>
    </subcellularLocation>
</comment>
<reference evidence="13 14" key="4">
    <citation type="journal article" date="2011" name="BMC Genomics">
        <title>RNA-Seq improves annotation of protein-coding genes in the cucumber genome.</title>
        <authorList>
            <person name="Li Z."/>
            <person name="Zhang Z."/>
            <person name="Yan P."/>
            <person name="Huang S."/>
            <person name="Fei Z."/>
            <person name="Lin K."/>
        </authorList>
    </citation>
    <scope>NUCLEOTIDE SEQUENCE [LARGE SCALE GENOMIC DNA]</scope>
    <source>
        <strain evidence="14">cv. 9930</strain>
    </source>
</reference>
<keyword evidence="10" id="KW-0175">Coiled coil</keyword>
<comment type="similarity">
    <text evidence="2">Belongs to the HD-ZIP homeobox family. Class II subfamily.</text>
</comment>
<keyword evidence="14" id="KW-1185">Reference proteome</keyword>
<evidence type="ECO:0000256" key="11">
    <source>
        <dbReference type="SAM" id="Phobius"/>
    </source>
</evidence>
<keyword evidence="6" id="KW-0804">Transcription</keyword>
<dbReference type="CDD" id="cd00086">
    <property type="entry name" value="homeodomain"/>
    <property type="match status" value="1"/>
</dbReference>
<dbReference type="PANTHER" id="PTHR45714">
    <property type="entry name" value="HOMEOBOX-LEUCINE ZIPPER PROTEIN HAT14"/>
    <property type="match status" value="1"/>
</dbReference>
<dbReference type="Pfam" id="PF02183">
    <property type="entry name" value="HALZ"/>
    <property type="match status" value="1"/>
</dbReference>
<dbReference type="Gramene" id="KGN58102">
    <property type="protein sequence ID" value="KGN58102"/>
    <property type="gene ID" value="Csa_3G510960"/>
</dbReference>
<proteinExistence type="inferred from homology"/>
<dbReference type="EMBL" id="CM002924">
    <property type="protein sequence ID" value="KGN58102.1"/>
    <property type="molecule type" value="Genomic_DNA"/>
</dbReference>
<dbReference type="FunFam" id="1.10.10.60:FF:000577">
    <property type="entry name" value="Homeobox-leucine zipper protein 18"/>
    <property type="match status" value="1"/>
</dbReference>
<feature type="coiled-coil region" evidence="10">
    <location>
        <begin position="248"/>
        <end position="275"/>
    </location>
</feature>
<dbReference type="eggNOG" id="KOG0483">
    <property type="taxonomic scope" value="Eukaryota"/>
</dbReference>
<evidence type="ECO:0000259" key="12">
    <source>
        <dbReference type="PROSITE" id="PS50071"/>
    </source>
</evidence>
<dbReference type="GO" id="GO:0043565">
    <property type="term" value="F:sequence-specific DNA binding"/>
    <property type="evidence" value="ECO:0007669"/>
    <property type="project" value="InterPro"/>
</dbReference>
<dbReference type="Pfam" id="PF00046">
    <property type="entry name" value="Homeodomain"/>
    <property type="match status" value="1"/>
</dbReference>
<reference evidence="13 14" key="2">
    <citation type="journal article" date="2009" name="PLoS ONE">
        <title>An integrated genetic and cytogenetic map of the cucumber genome.</title>
        <authorList>
            <person name="Ren Y."/>
            <person name="Zhang Z."/>
            <person name="Liu J."/>
            <person name="Staub J.E."/>
            <person name="Han Y."/>
            <person name="Cheng Z."/>
            <person name="Li X."/>
            <person name="Lu J."/>
            <person name="Miao H."/>
            <person name="Kang H."/>
            <person name="Xie B."/>
            <person name="Gu X."/>
            <person name="Wang X."/>
            <person name="Du Y."/>
            <person name="Jin W."/>
            <person name="Huang S."/>
        </authorList>
    </citation>
    <scope>NUCLEOTIDE SEQUENCE [LARGE SCALE GENOMIC DNA]</scope>
    <source>
        <strain evidence="14">cv. 9930</strain>
    </source>
</reference>
<dbReference type="PANTHER" id="PTHR45714:SF87">
    <property type="entry name" value="HOMEOBOX DOMAIN-CONTAINING PROTEIN"/>
    <property type="match status" value="1"/>
</dbReference>
<reference evidence="13 14" key="3">
    <citation type="journal article" date="2010" name="BMC Genomics">
        <title>Transcriptome sequencing and comparative analysis of cucumber flowers with different sex types.</title>
        <authorList>
            <person name="Guo S."/>
            <person name="Zheng Y."/>
            <person name="Joung J.G."/>
            <person name="Liu S."/>
            <person name="Zhang Z."/>
            <person name="Crasta O.R."/>
            <person name="Sobral B.W."/>
            <person name="Xu Y."/>
            <person name="Huang S."/>
            <person name="Fei Z."/>
        </authorList>
    </citation>
    <scope>NUCLEOTIDE SEQUENCE [LARGE SCALE GENOMIC DNA]</scope>
    <source>
        <strain evidence="14">cv. 9930</strain>
    </source>
</reference>
<feature type="DNA-binding region" description="Homeobox" evidence="8">
    <location>
        <begin position="184"/>
        <end position="243"/>
    </location>
</feature>
<keyword evidence="3" id="KW-0805">Transcription regulation</keyword>
<dbReference type="KEGG" id="csv:101205848"/>
<sequence>MLTRFFCVLNFFSFRLIIVPRSLSLSLSLCFSLFLKTFHISFLLFTSFAFSRFPSTIIISLSPEMGFDDFSKTGLVLGLGLSELADDQRTTLKKKPAPCSSSSLDFEPCVLTLGFSGGGGDTHRKVIDHVGPHHLYRQASPHSSAVCSSFSGKVKRERDLSSEEVELERACWRVSDEDDDVCNNTRKKLRLSKQQSALLEESFKQNSTLNPKQKQGLARQLNLLPRQVEVWFQNRRARTKVKQTEVDCELLKKCCETLTDENRRLQKEVQELKAIKLAKPVYMQMSGATLTICPSCERVGTGGHGGVADGNSNPKPKFSMPPNPFFYNPFSNPSAAC</sequence>
<reference evidence="13 14" key="1">
    <citation type="journal article" date="2009" name="Nat. Genet.">
        <title>The genome of the cucumber, Cucumis sativus L.</title>
        <authorList>
            <person name="Huang S."/>
            <person name="Li R."/>
            <person name="Zhang Z."/>
            <person name="Li L."/>
            <person name="Gu X."/>
            <person name="Fan W."/>
            <person name="Lucas W.J."/>
            <person name="Wang X."/>
            <person name="Xie B."/>
            <person name="Ni P."/>
            <person name="Ren Y."/>
            <person name="Zhu H."/>
            <person name="Li J."/>
            <person name="Lin K."/>
            <person name="Jin W."/>
            <person name="Fei Z."/>
            <person name="Li G."/>
            <person name="Staub J."/>
            <person name="Kilian A."/>
            <person name="van der Vossen E.A."/>
            <person name="Wu Y."/>
            <person name="Guo J."/>
            <person name="He J."/>
            <person name="Jia Z."/>
            <person name="Ren Y."/>
            <person name="Tian G."/>
            <person name="Lu Y."/>
            <person name="Ruan J."/>
            <person name="Qian W."/>
            <person name="Wang M."/>
            <person name="Huang Q."/>
            <person name="Li B."/>
            <person name="Xuan Z."/>
            <person name="Cao J."/>
            <person name="Asan"/>
            <person name="Wu Z."/>
            <person name="Zhang J."/>
            <person name="Cai Q."/>
            <person name="Bai Y."/>
            <person name="Zhao B."/>
            <person name="Han Y."/>
            <person name="Li Y."/>
            <person name="Li X."/>
            <person name="Wang S."/>
            <person name="Shi Q."/>
            <person name="Liu S."/>
            <person name="Cho W.K."/>
            <person name="Kim J.Y."/>
            <person name="Xu Y."/>
            <person name="Heller-Uszynska K."/>
            <person name="Miao H."/>
            <person name="Cheng Z."/>
            <person name="Zhang S."/>
            <person name="Wu J."/>
            <person name="Yang Y."/>
            <person name="Kang H."/>
            <person name="Li M."/>
            <person name="Liang H."/>
            <person name="Ren X."/>
            <person name="Shi Z."/>
            <person name="Wen M."/>
            <person name="Jian M."/>
            <person name="Yang H."/>
            <person name="Zhang G."/>
            <person name="Yang Z."/>
            <person name="Chen R."/>
            <person name="Liu S."/>
            <person name="Li J."/>
            <person name="Ma L."/>
            <person name="Liu H."/>
            <person name="Zhou Y."/>
            <person name="Zhao J."/>
            <person name="Fang X."/>
            <person name="Li G."/>
            <person name="Fang L."/>
            <person name="Li Y."/>
            <person name="Liu D."/>
            <person name="Zheng H."/>
            <person name="Zhang Y."/>
            <person name="Qin N."/>
            <person name="Li Z."/>
            <person name="Yang G."/>
            <person name="Yang S."/>
            <person name="Bolund L."/>
            <person name="Kristiansen K."/>
            <person name="Zheng H."/>
            <person name="Li S."/>
            <person name="Zhang X."/>
            <person name="Yang H."/>
            <person name="Wang J."/>
            <person name="Sun R."/>
            <person name="Zhang B."/>
            <person name="Jiang S."/>
            <person name="Wang J."/>
            <person name="Du Y."/>
            <person name="Li S."/>
        </authorList>
    </citation>
    <scope>NUCLEOTIDE SEQUENCE [LARGE SCALE GENOMIC DNA]</scope>
    <source>
        <strain evidence="14">cv. 9930</strain>
    </source>
</reference>
<feature type="domain" description="Homeobox" evidence="12">
    <location>
        <begin position="182"/>
        <end position="242"/>
    </location>
</feature>
<keyword evidence="5 8" id="KW-0371">Homeobox</keyword>
<dbReference type="PROSITE" id="PS50071">
    <property type="entry name" value="HOMEOBOX_2"/>
    <property type="match status" value="1"/>
</dbReference>
<dbReference type="InterPro" id="IPR001356">
    <property type="entry name" value="HD"/>
</dbReference>
<feature type="transmembrane region" description="Helical" evidence="11">
    <location>
        <begin position="12"/>
        <end position="35"/>
    </location>
</feature>
<protein>
    <recommendedName>
        <fullName evidence="12">Homeobox domain-containing protein</fullName>
    </recommendedName>
</protein>